<reference evidence="3" key="1">
    <citation type="journal article" date="2019" name="Sci. Rep.">
        <title>Horizontally-acquired genetic elements in the mitochondrial genome of a centrohelid Marophrys sp. SRT127.</title>
        <authorList>
            <person name="Nishimura Y."/>
            <person name="Shiratori T."/>
            <person name="Ishida K."/>
            <person name="Hashimoto T."/>
            <person name="Ohkuma M."/>
            <person name="Inagaki Y."/>
        </authorList>
    </citation>
    <scope>NUCLEOTIDE SEQUENCE</scope>
    <source>
        <strain evidence="3">SRT127</strain>
    </source>
</reference>
<keyword evidence="3" id="KW-0496">Mitochondrion</keyword>
<evidence type="ECO:0000256" key="1">
    <source>
        <dbReference type="SAM" id="MobiDB-lite"/>
    </source>
</evidence>
<dbReference type="AlphaFoldDB" id="A0A455REL0"/>
<dbReference type="InterPro" id="IPR004860">
    <property type="entry name" value="LAGLIDADG_dom"/>
</dbReference>
<name>A0A455REL0_9EUKA</name>
<feature type="region of interest" description="Disordered" evidence="1">
    <location>
        <begin position="32"/>
        <end position="51"/>
    </location>
</feature>
<keyword evidence="3" id="KW-0255">Endonuclease</keyword>
<geneLocation type="mitochondrion" evidence="3"/>
<dbReference type="Pfam" id="PF03161">
    <property type="entry name" value="LAGLIDADG_2"/>
    <property type="match status" value="1"/>
</dbReference>
<accession>A0A455REL0</accession>
<organism evidence="3">
    <name type="scientific">Marophrys sp. SRT127</name>
    <dbReference type="NCBI Taxonomy" id="2488311"/>
    <lineage>
        <taxon>Eukaryota</taxon>
        <taxon>Haptista</taxon>
        <taxon>Centroplasthelida</taxon>
        <taxon>Panacanthocystida</taxon>
        <taxon>Acanthocystida</taxon>
        <taxon>Marophrys</taxon>
    </lineage>
</organism>
<feature type="domain" description="Homing endonuclease LAGLIDADG" evidence="2">
    <location>
        <begin position="68"/>
        <end position="259"/>
    </location>
</feature>
<protein>
    <submittedName>
        <fullName evidence="3">LAGLIDADG homing endonuclease</fullName>
    </submittedName>
</protein>
<proteinExistence type="predicted"/>
<dbReference type="InterPro" id="IPR027434">
    <property type="entry name" value="Homing_endonucl"/>
</dbReference>
<evidence type="ECO:0000259" key="2">
    <source>
        <dbReference type="Pfam" id="PF03161"/>
    </source>
</evidence>
<dbReference type="EMBL" id="AP019310">
    <property type="protein sequence ID" value="BBH42908.1"/>
    <property type="molecule type" value="Genomic_DNA"/>
</dbReference>
<dbReference type="EMBL" id="AP019310">
    <property type="protein sequence ID" value="BBH42972.1"/>
    <property type="molecule type" value="Genomic_DNA"/>
</dbReference>
<dbReference type="SUPFAM" id="SSF55608">
    <property type="entry name" value="Homing endonucleases"/>
    <property type="match status" value="1"/>
</dbReference>
<keyword evidence="3" id="KW-0540">Nuclease</keyword>
<evidence type="ECO:0000313" key="3">
    <source>
        <dbReference type="EMBL" id="BBH42908.1"/>
    </source>
</evidence>
<dbReference type="GO" id="GO:0004519">
    <property type="term" value="F:endonuclease activity"/>
    <property type="evidence" value="ECO:0007669"/>
    <property type="project" value="UniProtKB-KW"/>
</dbReference>
<keyword evidence="3" id="KW-0378">Hydrolase</keyword>
<sequence length="278" mass="31897">MLSKTTAFANKWTACPKSEADLTKKSFFSTATRRDTDLETQGPPSNSQKVPKLRAKHRIGPHDPGPLSVLFGSLLGDCHMERRSNKKSVRFSIQQENSNVEYLMWLHKYLASRGYCSPQKPKLYTRIGKHGKIRFYYRLNTYSFANLNWFYELFYGPLASPMEETSLSEGGAKQKPKAIPADKALETFLTPLALAVWFMDDGGKVSAGAKFATNCFRFEDLQRVRAVLWKKYQLECTIHSAGYENQYTLYIKKKSMPLFSKIVKKHMVQSMHYKLNGF</sequence>
<dbReference type="Gene3D" id="3.10.28.10">
    <property type="entry name" value="Homing endonucleases"/>
    <property type="match status" value="2"/>
</dbReference>